<evidence type="ECO:0000313" key="3">
    <source>
        <dbReference type="EMBL" id="VFQ64975.1"/>
    </source>
</evidence>
<keyword evidence="4" id="KW-1185">Reference proteome</keyword>
<dbReference type="AlphaFoldDB" id="A0A484KKP2"/>
<reference evidence="3 4" key="1">
    <citation type="submission" date="2018-04" db="EMBL/GenBank/DDBJ databases">
        <authorList>
            <person name="Vogel A."/>
        </authorList>
    </citation>
    <scope>NUCLEOTIDE SEQUENCE [LARGE SCALE GENOMIC DNA]</scope>
</reference>
<feature type="domain" description="Putative plant transposon protein" evidence="2">
    <location>
        <begin position="99"/>
        <end position="269"/>
    </location>
</feature>
<dbReference type="Pfam" id="PF20167">
    <property type="entry name" value="Transposase_32"/>
    <property type="match status" value="1"/>
</dbReference>
<name>A0A484KKP2_9ASTE</name>
<evidence type="ECO:0000313" key="4">
    <source>
        <dbReference type="Proteomes" id="UP000595140"/>
    </source>
</evidence>
<evidence type="ECO:0000256" key="1">
    <source>
        <dbReference type="SAM" id="MobiDB-lite"/>
    </source>
</evidence>
<organism evidence="3 4">
    <name type="scientific">Cuscuta campestris</name>
    <dbReference type="NCBI Taxonomy" id="132261"/>
    <lineage>
        <taxon>Eukaryota</taxon>
        <taxon>Viridiplantae</taxon>
        <taxon>Streptophyta</taxon>
        <taxon>Embryophyta</taxon>
        <taxon>Tracheophyta</taxon>
        <taxon>Spermatophyta</taxon>
        <taxon>Magnoliopsida</taxon>
        <taxon>eudicotyledons</taxon>
        <taxon>Gunneridae</taxon>
        <taxon>Pentapetalae</taxon>
        <taxon>asterids</taxon>
        <taxon>lamiids</taxon>
        <taxon>Solanales</taxon>
        <taxon>Convolvulaceae</taxon>
        <taxon>Cuscuteae</taxon>
        <taxon>Cuscuta</taxon>
        <taxon>Cuscuta subgen. Grammica</taxon>
        <taxon>Cuscuta sect. Cleistogrammica</taxon>
    </lineage>
</organism>
<sequence length="397" mass="46766">MASRTKKRTSRPSTQATHPGSSSQPPTSNENQRFEFALNPRIFFDSEEALNFYRDNVLPRKIITPRYVDLDDFERDTSYEPVLSKLRSSRLINVVTIHESHISVNHIKAFYSDMTFKRRNHQYVIISKFCGKEVTISSGELNEMFGMENSNKELTTQNNDQNPWYNFDEQKCWEVMNFRPKFNESGRPKVNGMQPPQRLIQYISSYILCGRSGNHPQMSKDDAMLIYAILKPVYINWGKYILTYMNLCRAKKKSLLYPMLLTYLLKRKGFEFAKAEMESETPFWRIKRPAVMRTKLDGDDEEREEIGTSQSRVASRGDKDFAFFYNHKLQQFFATERGGQEEPEMEEQIYEIPWYIREPERGGQEEPCLASSRQNLGWKRLDLRGRGIWKGRRQEEP</sequence>
<accession>A0A484KKP2</accession>
<feature type="region of interest" description="Disordered" evidence="1">
    <location>
        <begin position="1"/>
        <end position="31"/>
    </location>
</feature>
<feature type="compositionally biased region" description="Polar residues" evidence="1">
    <location>
        <begin position="11"/>
        <end position="31"/>
    </location>
</feature>
<evidence type="ECO:0000259" key="2">
    <source>
        <dbReference type="Pfam" id="PF20167"/>
    </source>
</evidence>
<gene>
    <name evidence="3" type="ORF">CCAM_LOCUS6751</name>
</gene>
<dbReference type="EMBL" id="OOIL02000450">
    <property type="protein sequence ID" value="VFQ64975.1"/>
    <property type="molecule type" value="Genomic_DNA"/>
</dbReference>
<dbReference type="Proteomes" id="UP000595140">
    <property type="component" value="Unassembled WGS sequence"/>
</dbReference>
<feature type="compositionally biased region" description="Basic residues" evidence="1">
    <location>
        <begin position="1"/>
        <end position="10"/>
    </location>
</feature>
<dbReference type="OrthoDB" id="1306244at2759"/>
<protein>
    <recommendedName>
        <fullName evidence="2">Putative plant transposon protein domain-containing protein</fullName>
    </recommendedName>
</protein>
<proteinExistence type="predicted"/>
<dbReference type="InterPro" id="IPR046796">
    <property type="entry name" value="Transposase_32_dom"/>
</dbReference>